<protein>
    <submittedName>
        <fullName evidence="2">Uncharacterized protein</fullName>
    </submittedName>
</protein>
<feature type="non-terminal residue" evidence="2">
    <location>
        <position position="1"/>
    </location>
</feature>
<evidence type="ECO:0000256" key="1">
    <source>
        <dbReference type="SAM" id="MobiDB-lite"/>
    </source>
</evidence>
<dbReference type="EMBL" id="CAAGRJ010033905">
    <property type="protein sequence ID" value="VFV43412.1"/>
    <property type="molecule type" value="Genomic_DNA"/>
</dbReference>
<dbReference type="Proteomes" id="UP000386466">
    <property type="component" value="Unassembled WGS sequence"/>
</dbReference>
<evidence type="ECO:0000313" key="2">
    <source>
        <dbReference type="EMBL" id="VFV43412.1"/>
    </source>
</evidence>
<name>A0A485PM93_LYNPA</name>
<proteinExistence type="predicted"/>
<gene>
    <name evidence="2" type="ORF">LYPA_23C014073</name>
</gene>
<organism evidence="2 3">
    <name type="scientific">Lynx pardinus</name>
    <name type="common">Iberian lynx</name>
    <name type="synonym">Felis pardina</name>
    <dbReference type="NCBI Taxonomy" id="191816"/>
    <lineage>
        <taxon>Eukaryota</taxon>
        <taxon>Metazoa</taxon>
        <taxon>Chordata</taxon>
        <taxon>Craniata</taxon>
        <taxon>Vertebrata</taxon>
        <taxon>Euteleostomi</taxon>
        <taxon>Mammalia</taxon>
        <taxon>Eutheria</taxon>
        <taxon>Laurasiatheria</taxon>
        <taxon>Carnivora</taxon>
        <taxon>Feliformia</taxon>
        <taxon>Felidae</taxon>
        <taxon>Felinae</taxon>
        <taxon>Lynx</taxon>
    </lineage>
</organism>
<accession>A0A485PM93</accession>
<reference evidence="2 3" key="1">
    <citation type="submission" date="2019-01" db="EMBL/GenBank/DDBJ databases">
        <authorList>
            <person name="Alioto T."/>
            <person name="Alioto T."/>
        </authorList>
    </citation>
    <scope>NUCLEOTIDE SEQUENCE [LARGE SCALE GENOMIC DNA]</scope>
</reference>
<dbReference type="AlphaFoldDB" id="A0A485PM93"/>
<keyword evidence="3" id="KW-1185">Reference proteome</keyword>
<evidence type="ECO:0000313" key="3">
    <source>
        <dbReference type="Proteomes" id="UP000386466"/>
    </source>
</evidence>
<sequence length="77" mass="8660">GKILDFTGLLGWGREDAVLLVCCCPRSERRRKGPSLEGLSQPKRGPARQGQRFETAGDQGNDDVMRNLKYMVIDMHQ</sequence>
<feature type="region of interest" description="Disordered" evidence="1">
    <location>
        <begin position="29"/>
        <end position="62"/>
    </location>
</feature>